<dbReference type="STRING" id="344612.A1CL58"/>
<feature type="compositionally biased region" description="Low complexity" evidence="1">
    <location>
        <begin position="66"/>
        <end position="75"/>
    </location>
</feature>
<accession>A1CL58</accession>
<dbReference type="PANTHER" id="PTHR31303:SF1">
    <property type="entry name" value="CTP-DEPENDENT DIACYLGLYCEROL KINASE 1"/>
    <property type="match status" value="1"/>
</dbReference>
<dbReference type="OMA" id="NYWREMS"/>
<organism evidence="3 4">
    <name type="scientific">Aspergillus clavatus (strain ATCC 1007 / CBS 513.65 / DSM 816 / NCTC 3887 / NRRL 1 / QM 1276 / 107)</name>
    <dbReference type="NCBI Taxonomy" id="344612"/>
    <lineage>
        <taxon>Eukaryota</taxon>
        <taxon>Fungi</taxon>
        <taxon>Dikarya</taxon>
        <taxon>Ascomycota</taxon>
        <taxon>Pezizomycotina</taxon>
        <taxon>Eurotiomycetes</taxon>
        <taxon>Eurotiomycetidae</taxon>
        <taxon>Eurotiales</taxon>
        <taxon>Aspergillaceae</taxon>
        <taxon>Aspergillus</taxon>
        <taxon>Aspergillus subgen. Fumigati</taxon>
    </lineage>
</organism>
<dbReference type="eggNOG" id="KOG4453">
    <property type="taxonomic scope" value="Eukaryota"/>
</dbReference>
<feature type="transmembrane region" description="Helical" evidence="2">
    <location>
        <begin position="334"/>
        <end position="355"/>
    </location>
</feature>
<sequence>MPSPVDNIPATPRVISPSPTPSGRSSSREGYAGPTTRSAARRQRLVQVSEEGSDGVDTDSDRPPSRSRSPKAPARSPRKRRSNPMIPANGPDTLITGGRTPPSNYLSPSSAKGTGRWHDISRSPSPLGLIPLHTRYRRFIHRHEIPRKLLHVSIGFVALHLYSRGIQTLQITPWLFGALVPIAATDVIRHRSERVNRFYTRCLGALMRETEVSGYNGVIWYLLGAYVVLRFFPKDVGVMGVLLLSWCDTAASTFGRLYGRHTFQLRKGKSFAGTLAAWFVGVFTAAAFWGWFVPYVGPFPNDPEGAFMFTGRLNLLPDSVKGLLGWTADTSRGVVTGPLALGVMSVVSGFVAAGSEFIDMFSWDDNFTIPVLSGIGLWGFLKVFG</sequence>
<name>A1CL58_ASPCL</name>
<dbReference type="PANTHER" id="PTHR31303">
    <property type="entry name" value="CTP-DEPENDENT DIACYLGLYCEROL KINASE 1"/>
    <property type="match status" value="1"/>
</dbReference>
<dbReference type="AlphaFoldDB" id="A1CL58"/>
<feature type="transmembrane region" description="Helical" evidence="2">
    <location>
        <begin position="174"/>
        <end position="191"/>
    </location>
</feature>
<dbReference type="VEuPathDB" id="FungiDB:ACLA_040980"/>
<dbReference type="KEGG" id="act:ACLA_040980"/>
<dbReference type="GO" id="GO:0005789">
    <property type="term" value="C:endoplasmic reticulum membrane"/>
    <property type="evidence" value="ECO:0007669"/>
    <property type="project" value="TreeGrafter"/>
</dbReference>
<protein>
    <submittedName>
        <fullName evidence="3">Phosphatidate cytidylyltransferase, putative</fullName>
    </submittedName>
</protein>
<keyword evidence="4" id="KW-1185">Reference proteome</keyword>
<evidence type="ECO:0000256" key="2">
    <source>
        <dbReference type="SAM" id="Phobius"/>
    </source>
</evidence>
<keyword evidence="3" id="KW-0808">Transferase</keyword>
<evidence type="ECO:0000256" key="1">
    <source>
        <dbReference type="SAM" id="MobiDB-lite"/>
    </source>
</evidence>
<feature type="compositionally biased region" description="Polar residues" evidence="1">
    <location>
        <begin position="101"/>
        <end position="112"/>
    </location>
</feature>
<keyword evidence="2" id="KW-1133">Transmembrane helix</keyword>
<keyword evidence="3" id="KW-0548">Nucleotidyltransferase</keyword>
<feature type="transmembrane region" description="Helical" evidence="2">
    <location>
        <begin position="212"/>
        <end position="232"/>
    </location>
</feature>
<keyword evidence="2" id="KW-0472">Membrane</keyword>
<dbReference type="EMBL" id="DS027056">
    <property type="protein sequence ID" value="EAW09882.1"/>
    <property type="molecule type" value="Genomic_DNA"/>
</dbReference>
<dbReference type="Proteomes" id="UP000006701">
    <property type="component" value="Unassembled WGS sequence"/>
</dbReference>
<feature type="region of interest" description="Disordered" evidence="1">
    <location>
        <begin position="1"/>
        <end position="118"/>
    </location>
</feature>
<dbReference type="OrthoDB" id="5673at2759"/>
<gene>
    <name evidence="3" type="ORF">ACLA_040980</name>
</gene>
<evidence type="ECO:0000313" key="4">
    <source>
        <dbReference type="Proteomes" id="UP000006701"/>
    </source>
</evidence>
<dbReference type="RefSeq" id="XP_001271308.1">
    <property type="nucleotide sequence ID" value="XM_001271307.1"/>
</dbReference>
<reference evidence="3 4" key="1">
    <citation type="journal article" date="2008" name="PLoS Genet.">
        <title>Genomic islands in the pathogenic filamentous fungus Aspergillus fumigatus.</title>
        <authorList>
            <person name="Fedorova N.D."/>
            <person name="Khaldi N."/>
            <person name="Joardar V.S."/>
            <person name="Maiti R."/>
            <person name="Amedeo P."/>
            <person name="Anderson M.J."/>
            <person name="Crabtree J."/>
            <person name="Silva J.C."/>
            <person name="Badger J.H."/>
            <person name="Albarraq A."/>
            <person name="Angiuoli S."/>
            <person name="Bussey H."/>
            <person name="Bowyer P."/>
            <person name="Cotty P.J."/>
            <person name="Dyer P.S."/>
            <person name="Egan A."/>
            <person name="Galens K."/>
            <person name="Fraser-Liggett C.M."/>
            <person name="Haas B.J."/>
            <person name="Inman J.M."/>
            <person name="Kent R."/>
            <person name="Lemieux S."/>
            <person name="Malavazi I."/>
            <person name="Orvis J."/>
            <person name="Roemer T."/>
            <person name="Ronning C.M."/>
            <person name="Sundaram J.P."/>
            <person name="Sutton G."/>
            <person name="Turner G."/>
            <person name="Venter J.C."/>
            <person name="White O.R."/>
            <person name="Whitty B.R."/>
            <person name="Youngman P."/>
            <person name="Wolfe K.H."/>
            <person name="Goldman G.H."/>
            <person name="Wortman J.R."/>
            <person name="Jiang B."/>
            <person name="Denning D.W."/>
            <person name="Nierman W.C."/>
        </authorList>
    </citation>
    <scope>NUCLEOTIDE SEQUENCE [LARGE SCALE GENOMIC DNA]</scope>
    <source>
        <strain evidence="4">ATCC 1007 / CBS 513.65 / DSM 816 / NCTC 3887 / NRRL 1</strain>
    </source>
</reference>
<keyword evidence="2" id="KW-0812">Transmembrane</keyword>
<feature type="transmembrane region" description="Helical" evidence="2">
    <location>
        <begin position="271"/>
        <end position="292"/>
    </location>
</feature>
<dbReference type="HOGENOM" id="CLU_031477_2_0_1"/>
<dbReference type="InterPro" id="IPR037997">
    <property type="entry name" value="Dgk1-like"/>
</dbReference>
<dbReference type="GeneID" id="4703165"/>
<dbReference type="GO" id="GO:0004143">
    <property type="term" value="F:ATP-dependent diacylglycerol kinase activity"/>
    <property type="evidence" value="ECO:0007669"/>
    <property type="project" value="InterPro"/>
</dbReference>
<dbReference type="GO" id="GO:0016779">
    <property type="term" value="F:nucleotidyltransferase activity"/>
    <property type="evidence" value="ECO:0007669"/>
    <property type="project" value="UniProtKB-KW"/>
</dbReference>
<proteinExistence type="predicted"/>
<evidence type="ECO:0000313" key="3">
    <source>
        <dbReference type="EMBL" id="EAW09882.1"/>
    </source>
</evidence>
<feature type="transmembrane region" description="Helical" evidence="2">
    <location>
        <begin position="238"/>
        <end position="259"/>
    </location>
</feature>
<dbReference type="GO" id="GO:0006654">
    <property type="term" value="P:phosphatidic acid biosynthetic process"/>
    <property type="evidence" value="ECO:0007669"/>
    <property type="project" value="TreeGrafter"/>
</dbReference>